<sequence length="278" mass="31528">MSANELVSLEKEEKLLELEVKRFELEQRRATALSKSAFFPNALKNDVASAVIIYDLANRMNISVMEVAQSIFIIYNKPSFETKFLVARLNDSGKIKGSLRTVIGDDKKSAYCEATCSVTNEILKGMTYTLDIAKAEGLIDKQGSKWKTMPELMLRYRAQSNFINEFFPEIKFGCKTKEEIEDVETLDNSKMSNENKININDINALALTPKEENKDITVDIAPINSQPPKELLRQELLNRGATDEEAGKWLYNKSDDVYLQYLNDPASIDNILIDMKGF</sequence>
<keyword evidence="2" id="KW-1185">Reference proteome</keyword>
<evidence type="ECO:0000313" key="1">
    <source>
        <dbReference type="EMBL" id="PUE67403.1"/>
    </source>
</evidence>
<accession>A0ABX5JP98</accession>
<organism evidence="1 2">
    <name type="scientific">Arcobacter lacus</name>
    <dbReference type="NCBI Taxonomy" id="1912876"/>
    <lineage>
        <taxon>Bacteria</taxon>
        <taxon>Pseudomonadati</taxon>
        <taxon>Campylobacterota</taxon>
        <taxon>Epsilonproteobacteria</taxon>
        <taxon>Campylobacterales</taxon>
        <taxon>Arcobacteraceae</taxon>
        <taxon>Arcobacter</taxon>
    </lineage>
</organism>
<reference evidence="1 2" key="1">
    <citation type="submission" date="2017-02" db="EMBL/GenBank/DDBJ databases">
        <title>Arcobacter lacus sp. nov., a new species isolated from reclaimed water.</title>
        <authorList>
            <person name="Figueras M.J."/>
            <person name="Perez-Cataluna A."/>
            <person name="Salas-Masso N."/>
        </authorList>
    </citation>
    <scope>NUCLEOTIDE SEQUENCE [LARGE SCALE GENOMIC DNA]</scope>
    <source>
        <strain evidence="1 2">RW43-9</strain>
    </source>
</reference>
<protein>
    <submittedName>
        <fullName evidence="1">Uncharacterized protein</fullName>
    </submittedName>
</protein>
<dbReference type="RefSeq" id="WP_108526715.1">
    <property type="nucleotide sequence ID" value="NZ_MUXF01000001.1"/>
</dbReference>
<evidence type="ECO:0000313" key="2">
    <source>
        <dbReference type="Proteomes" id="UP000251311"/>
    </source>
</evidence>
<proteinExistence type="predicted"/>
<gene>
    <name evidence="1" type="ORF">B0175_00020</name>
</gene>
<name>A0ABX5JP98_9BACT</name>
<comment type="caution">
    <text evidence="1">The sequence shown here is derived from an EMBL/GenBank/DDBJ whole genome shotgun (WGS) entry which is preliminary data.</text>
</comment>
<dbReference type="EMBL" id="MUXF01000001">
    <property type="protein sequence ID" value="PUE67403.1"/>
    <property type="molecule type" value="Genomic_DNA"/>
</dbReference>
<dbReference type="Proteomes" id="UP000251311">
    <property type="component" value="Unassembled WGS sequence"/>
</dbReference>